<evidence type="ECO:0000256" key="4">
    <source>
        <dbReference type="ARBA" id="ARBA00022496"/>
    </source>
</evidence>
<keyword evidence="8 15" id="KW-0408">Iron</keyword>
<reference evidence="17 18" key="1">
    <citation type="submission" date="2016-04" db="EMBL/GenBank/DDBJ databases">
        <authorList>
            <person name="Evans L.H."/>
            <person name="Alamgir A."/>
            <person name="Owens N."/>
            <person name="Weber N.D."/>
            <person name="Virtaneva K."/>
            <person name="Barbian K."/>
            <person name="Babar A."/>
            <person name="Rosenke K."/>
        </authorList>
    </citation>
    <scope>NUCLEOTIDE SEQUENCE [LARGE SCALE GENOMIC DNA]</scope>
    <source>
        <strain evidence="17 18">CCM 8644</strain>
    </source>
</reference>
<feature type="binding site" evidence="14">
    <location>
        <position position="25"/>
    </location>
    <ligand>
        <name>Mg(2+)</name>
        <dbReference type="ChEBI" id="CHEBI:18420"/>
        <label>2</label>
    </ligand>
</feature>
<dbReference type="InterPro" id="IPR011642">
    <property type="entry name" value="Gate_dom"/>
</dbReference>
<dbReference type="InterPro" id="IPR027417">
    <property type="entry name" value="P-loop_NTPase"/>
</dbReference>
<feature type="transmembrane region" description="Helical" evidence="15">
    <location>
        <begin position="513"/>
        <end position="532"/>
    </location>
</feature>
<feature type="transmembrane region" description="Helical" evidence="15">
    <location>
        <begin position="381"/>
        <end position="403"/>
    </location>
</feature>
<dbReference type="Gene3D" id="3.40.50.300">
    <property type="entry name" value="P-loop containing nucleotide triphosphate hydrolases"/>
    <property type="match status" value="1"/>
</dbReference>
<keyword evidence="3" id="KW-1003">Cell membrane</keyword>
<dbReference type="OrthoDB" id="9809127at2"/>
<dbReference type="GO" id="GO:0005886">
    <property type="term" value="C:plasma membrane"/>
    <property type="evidence" value="ECO:0007669"/>
    <property type="project" value="UniProtKB-SubCell"/>
</dbReference>
<feature type="binding site" evidence="13">
    <location>
        <begin position="122"/>
        <end position="125"/>
    </location>
    <ligand>
        <name>GTP</name>
        <dbReference type="ChEBI" id="CHEBI:37565"/>
        <label>1</label>
    </ligand>
</feature>
<keyword evidence="6 13" id="KW-0547">Nucleotide-binding</keyword>
<feature type="binding site" evidence="13">
    <location>
        <begin position="36"/>
        <end position="40"/>
    </location>
    <ligand>
        <name>GTP</name>
        <dbReference type="ChEBI" id="CHEBI:37565"/>
        <label>1</label>
    </ligand>
</feature>
<sequence length="704" mass="78497">MKDRLRIALVGNPNTGKSTIFNALTGLNQKVGNFPGVTVDKKIGFSKLADSTNLEIVDLPGTYSLYPKSADETIVFEVLSDKNNPSYPDLVLIVADATNLKRNLLLYTQIADLGLPIIIALNMMDLALKSNMNIDVDGLAERLNVPVVPIAARKTQGIEELKKAIQYRSSQPFQTSTIDVELIAPDLIKSISTELNLDNPYVALQIAHQYQNISYLTKTQISQIEAFEKQYDFHSQKSQAAETIARYNFINDVLLDTVKYNSVALEENISNKIDHYLTHKIWGFVIFIAILFAIFQSIFAWSEYPMYLIETVFVWLAQIGHQYLPEGALTNLLIDGVLAGLSGVMVFIPQIALLFAFISVLEDTGYMSRVTFMMDRLMRKVGLNGKSVVPMIGGLACAVPSIMSTRTIENWKERIITIMVTPLVSCSARLPIYTLLISLVVPKRYVLGIINLQGLALMSLYVMSIVAAILVAWVMKGIIKSKAKGYFIMELPVYRMPRWNNVGITMFESVKTFVTQAGKVIIAVSIVLWVLASYGPSNRFEKIDAKYNSQSLQQRYSSTEINRLKASEKLESSYAGVLGKSIEPGIKPLGFDWKIGIALITSFAAREVFVGTMATLYSVDGDATKMESVREKMAGAKNTETGLPVFTVASAFSLMMFYAFAMQCMSTMAVVYRETKNIKWPLIQFTYMLVLAYVASFVVYQLLK</sequence>
<dbReference type="NCBIfam" id="TIGR00437">
    <property type="entry name" value="feoB"/>
    <property type="match status" value="1"/>
</dbReference>
<reference evidence="17 18" key="2">
    <citation type="submission" date="2016-06" db="EMBL/GenBank/DDBJ databases">
        <title>Pedobacter psychrophilus sp. nov., isolated from Antarctic fragmentary rock.</title>
        <authorList>
            <person name="Svec P."/>
        </authorList>
    </citation>
    <scope>NUCLEOTIDE SEQUENCE [LARGE SCALE GENOMIC DNA]</scope>
    <source>
        <strain evidence="17 18">CCM 8644</strain>
    </source>
</reference>
<dbReference type="InterPro" id="IPR030389">
    <property type="entry name" value="G_FEOB_dom"/>
</dbReference>
<comment type="function">
    <text evidence="15">Probable transporter of a GTP-driven Fe(2+) uptake system.</text>
</comment>
<organism evidence="17 18">
    <name type="scientific">Pedobacter psychrophilus</name>
    <dbReference type="NCBI Taxonomy" id="1826909"/>
    <lineage>
        <taxon>Bacteria</taxon>
        <taxon>Pseudomonadati</taxon>
        <taxon>Bacteroidota</taxon>
        <taxon>Sphingobacteriia</taxon>
        <taxon>Sphingobacteriales</taxon>
        <taxon>Sphingobacteriaceae</taxon>
        <taxon>Pedobacter</taxon>
    </lineage>
</organism>
<keyword evidence="11 15" id="KW-0472">Membrane</keyword>
<evidence type="ECO:0000256" key="8">
    <source>
        <dbReference type="ARBA" id="ARBA00023004"/>
    </source>
</evidence>
<feature type="transmembrane region" description="Helical" evidence="15">
    <location>
        <begin position="682"/>
        <end position="703"/>
    </location>
</feature>
<dbReference type="InterPro" id="IPR011640">
    <property type="entry name" value="Fe2_transport_prot_B_C"/>
</dbReference>
<feature type="transmembrane region" description="Helical" evidence="15">
    <location>
        <begin position="281"/>
        <end position="301"/>
    </location>
</feature>
<keyword evidence="5 15" id="KW-0812">Transmembrane</keyword>
<evidence type="ECO:0000256" key="14">
    <source>
        <dbReference type="PIRSR" id="PIRSR603373-2"/>
    </source>
</evidence>
<evidence type="ECO:0000256" key="1">
    <source>
        <dbReference type="ARBA" id="ARBA00004651"/>
    </source>
</evidence>
<comment type="caution">
    <text evidence="17">The sequence shown here is derived from an EMBL/GenBank/DDBJ whole genome shotgun (WGS) entry which is preliminary data.</text>
</comment>
<dbReference type="InterPro" id="IPR050860">
    <property type="entry name" value="FeoB_GTPase"/>
</dbReference>
<evidence type="ECO:0000313" key="18">
    <source>
        <dbReference type="Proteomes" id="UP000078459"/>
    </source>
</evidence>
<evidence type="ECO:0000256" key="11">
    <source>
        <dbReference type="ARBA" id="ARBA00023136"/>
    </source>
</evidence>
<dbReference type="GO" id="GO:0015093">
    <property type="term" value="F:ferrous iron transmembrane transporter activity"/>
    <property type="evidence" value="ECO:0007669"/>
    <property type="project" value="UniProtKB-UniRule"/>
</dbReference>
<comment type="subcellular location">
    <subcellularLocation>
        <location evidence="15">Cell inner membrane</location>
        <topology evidence="15">Multi-pass membrane protein</topology>
    </subcellularLocation>
    <subcellularLocation>
        <location evidence="1">Cell membrane</location>
        <topology evidence="1">Multi-pass membrane protein</topology>
    </subcellularLocation>
</comment>
<evidence type="ECO:0000256" key="7">
    <source>
        <dbReference type="ARBA" id="ARBA00022989"/>
    </source>
</evidence>
<dbReference type="STRING" id="1826909.A5893_10405"/>
<comment type="similarity">
    <text evidence="15">Belongs to the TRAFAC class TrmE-Era-EngA-EngB-Septin-like GTPase superfamily. FeoB GTPase (TC 9.A.8) family.</text>
</comment>
<feature type="binding site" evidence="13">
    <location>
        <begin position="58"/>
        <end position="61"/>
    </location>
    <ligand>
        <name>GTP</name>
        <dbReference type="ChEBI" id="CHEBI:37565"/>
        <label>1</label>
    </ligand>
</feature>
<keyword evidence="4 15" id="KW-0410">Iron transport</keyword>
<dbReference type="CDD" id="cd01879">
    <property type="entry name" value="FeoB"/>
    <property type="match status" value="1"/>
</dbReference>
<dbReference type="PANTHER" id="PTHR43185">
    <property type="entry name" value="FERROUS IRON TRANSPORT PROTEIN B"/>
    <property type="match status" value="1"/>
</dbReference>
<dbReference type="GO" id="GO:0046872">
    <property type="term" value="F:metal ion binding"/>
    <property type="evidence" value="ECO:0007669"/>
    <property type="project" value="UniProtKB-KW"/>
</dbReference>
<evidence type="ECO:0000256" key="15">
    <source>
        <dbReference type="RuleBase" id="RU362098"/>
    </source>
</evidence>
<evidence type="ECO:0000256" key="12">
    <source>
        <dbReference type="NCBIfam" id="TIGR00437"/>
    </source>
</evidence>
<feature type="binding site" evidence="14">
    <location>
        <position position="22"/>
    </location>
    <ligand>
        <name>Mg(2+)</name>
        <dbReference type="ChEBI" id="CHEBI:18420"/>
        <label>1</label>
    </ligand>
</feature>
<feature type="transmembrane region" description="Helical" evidence="15">
    <location>
        <begin position="415"/>
        <end position="440"/>
    </location>
</feature>
<proteinExistence type="inferred from homology"/>
<dbReference type="Pfam" id="PF02421">
    <property type="entry name" value="FeoB_N"/>
    <property type="match status" value="1"/>
</dbReference>
<evidence type="ECO:0000256" key="13">
    <source>
        <dbReference type="PIRSR" id="PIRSR603373-1"/>
    </source>
</evidence>
<dbReference type="InterPro" id="IPR003373">
    <property type="entry name" value="Fe2_transport_prot-B"/>
</dbReference>
<dbReference type="RefSeq" id="WP_068822604.1">
    <property type="nucleotide sequence ID" value="NZ_LWHJ01000028.1"/>
</dbReference>
<dbReference type="SUPFAM" id="SSF52540">
    <property type="entry name" value="P-loop containing nucleoside triphosphate hydrolases"/>
    <property type="match status" value="1"/>
</dbReference>
<evidence type="ECO:0000313" key="17">
    <source>
        <dbReference type="EMBL" id="OAQ39077.1"/>
    </source>
</evidence>
<evidence type="ECO:0000259" key="16">
    <source>
        <dbReference type="PROSITE" id="PS51711"/>
    </source>
</evidence>
<accession>A0A179DDE9</accession>
<feature type="binding site" evidence="13">
    <location>
        <begin position="11"/>
        <end position="18"/>
    </location>
    <ligand>
        <name>GTP</name>
        <dbReference type="ChEBI" id="CHEBI:37565"/>
        <label>1</label>
    </ligand>
</feature>
<keyword evidence="2 15" id="KW-0813">Transport</keyword>
<feature type="binding site" evidence="14">
    <location>
        <position position="26"/>
    </location>
    <ligand>
        <name>Mg(2+)</name>
        <dbReference type="ChEBI" id="CHEBI:18420"/>
        <label>2</label>
    </ligand>
</feature>
<feature type="binding site" evidence="14">
    <location>
        <position position="23"/>
    </location>
    <ligand>
        <name>Mg(2+)</name>
        <dbReference type="ChEBI" id="CHEBI:18420"/>
        <label>2</label>
    </ligand>
</feature>
<dbReference type="PRINTS" id="PR00326">
    <property type="entry name" value="GTP1OBG"/>
</dbReference>
<dbReference type="EMBL" id="LWHJ01000028">
    <property type="protein sequence ID" value="OAQ39077.1"/>
    <property type="molecule type" value="Genomic_DNA"/>
</dbReference>
<feature type="domain" description="FeoB-type G" evidence="16">
    <location>
        <begin position="4"/>
        <end position="171"/>
    </location>
</feature>
<dbReference type="GO" id="GO:0005525">
    <property type="term" value="F:GTP binding"/>
    <property type="evidence" value="ECO:0007669"/>
    <property type="project" value="UniProtKB-KW"/>
</dbReference>
<keyword evidence="9" id="KW-0406">Ion transport</keyword>
<name>A0A179DDE9_9SPHI</name>
<evidence type="ECO:0000256" key="6">
    <source>
        <dbReference type="ARBA" id="ARBA00022741"/>
    </source>
</evidence>
<dbReference type="PANTHER" id="PTHR43185:SF1">
    <property type="entry name" value="FE(2+) TRANSPORTER FEOB"/>
    <property type="match status" value="1"/>
</dbReference>
<dbReference type="Pfam" id="PF07670">
    <property type="entry name" value="Gate"/>
    <property type="match status" value="2"/>
</dbReference>
<feature type="transmembrane region" description="Helical" evidence="15">
    <location>
        <begin position="336"/>
        <end position="361"/>
    </location>
</feature>
<protein>
    <recommendedName>
        <fullName evidence="12 15">Ferrous iron transport protein B</fullName>
    </recommendedName>
</protein>
<feature type="transmembrane region" description="Helical" evidence="15">
    <location>
        <begin position="642"/>
        <end position="661"/>
    </location>
</feature>
<gene>
    <name evidence="17" type="ORF">A5893_10405</name>
</gene>
<evidence type="ECO:0000256" key="3">
    <source>
        <dbReference type="ARBA" id="ARBA00022475"/>
    </source>
</evidence>
<dbReference type="Proteomes" id="UP000078459">
    <property type="component" value="Unassembled WGS sequence"/>
</dbReference>
<keyword evidence="7 15" id="KW-1133">Transmembrane helix</keyword>
<dbReference type="InterPro" id="IPR006073">
    <property type="entry name" value="GTP-bd"/>
</dbReference>
<keyword evidence="18" id="KW-1185">Reference proteome</keyword>
<dbReference type="Pfam" id="PF07664">
    <property type="entry name" value="FeoB_C"/>
    <property type="match status" value="1"/>
</dbReference>
<evidence type="ECO:0000256" key="5">
    <source>
        <dbReference type="ARBA" id="ARBA00022692"/>
    </source>
</evidence>
<keyword evidence="10 13" id="KW-0342">GTP-binding</keyword>
<evidence type="ECO:0000256" key="9">
    <source>
        <dbReference type="ARBA" id="ARBA00023065"/>
    </source>
</evidence>
<keyword evidence="14" id="KW-0460">Magnesium</keyword>
<keyword evidence="14" id="KW-0479">Metal-binding</keyword>
<feature type="transmembrane region" description="Helical" evidence="15">
    <location>
        <begin position="452"/>
        <end position="474"/>
    </location>
</feature>
<evidence type="ECO:0000256" key="10">
    <source>
        <dbReference type="ARBA" id="ARBA00023134"/>
    </source>
</evidence>
<dbReference type="PROSITE" id="PS51711">
    <property type="entry name" value="G_FEOB"/>
    <property type="match status" value="1"/>
</dbReference>
<dbReference type="AlphaFoldDB" id="A0A179DDE9"/>
<evidence type="ECO:0000256" key="2">
    <source>
        <dbReference type="ARBA" id="ARBA00022448"/>
    </source>
</evidence>